<dbReference type="PANTHER" id="PTHR46401">
    <property type="entry name" value="GLYCOSYLTRANSFERASE WBBK-RELATED"/>
    <property type="match status" value="1"/>
</dbReference>
<dbReference type="InterPro" id="IPR001296">
    <property type="entry name" value="Glyco_trans_1"/>
</dbReference>
<reference evidence="4 5" key="1">
    <citation type="submission" date="2024-10" db="EMBL/GenBank/DDBJ databases">
        <authorList>
            <person name="Deangelis K."/>
            <person name="Huntemann M."/>
            <person name="Clum A."/>
            <person name="Wang J."/>
            <person name="Palaniappan K."/>
            <person name="Ritter S."/>
            <person name="Chen I.-M."/>
            <person name="Stamatis D."/>
            <person name="Reddy T."/>
            <person name="O'Malley R."/>
            <person name="Daum C."/>
            <person name="Ng V."/>
            <person name="Ivanova N."/>
            <person name="Kyrpides N."/>
            <person name="Woyke T."/>
        </authorList>
    </citation>
    <scope>NUCLEOTIDE SEQUENCE [LARGE SCALE GENOMIC DNA]</scope>
    <source>
        <strain evidence="4 5">GAS97</strain>
    </source>
</reference>
<dbReference type="Pfam" id="PF13439">
    <property type="entry name" value="Glyco_transf_4"/>
    <property type="match status" value="1"/>
</dbReference>
<evidence type="ECO:0000256" key="1">
    <source>
        <dbReference type="ARBA" id="ARBA00022679"/>
    </source>
</evidence>
<sequence length="489" mass="53481">MTATPRVMRIALTTHSVNPRGGVVHALELAGALVDEGHEVTLFAPAAAGETLFREPPCRVILATIEGFQHNTVALVDARLHALKASIKASDPRSFDVLHAQDSISGNALAELTAEGEITGYVRTVHHLDHFDNPRLAAWQTRAWRDAERVLCVSEVWTREMRDTYGVEAATVSNGVDLKRYSTQRTPHDERLRQRLHIDGSGPVVLAVGGIEARKNTLGLLDAFAELVKHHPHARLVIAGGASLLDHDAYSRAFMDRMAGYGLSHAVSVTGPLDDTDMPALFRCADVLAMVSLREGFGLVVLEALACGTRVVASNIAPFTEYLDNALCCWATPTDPASIADALARVIDGRHRTDFNDAVPALLGRMSWQASARKHLDIYSALLASRSLPTLQEPTMPVMHFRIQWPDNSEANCYSPSQVVSDFFTPGEDYPIHDFVSRAREALNIGSERVREKYGFACSAAMDQLAQIEVEAARFLNEPDAKVRVIALV</sequence>
<dbReference type="SUPFAM" id="SSF53756">
    <property type="entry name" value="UDP-Glycosyltransferase/glycogen phosphorylase"/>
    <property type="match status" value="1"/>
</dbReference>
<organism evidence="4 5">
    <name type="scientific">Caballeronia udeis</name>
    <dbReference type="NCBI Taxonomy" id="1232866"/>
    <lineage>
        <taxon>Bacteria</taxon>
        <taxon>Pseudomonadati</taxon>
        <taxon>Pseudomonadota</taxon>
        <taxon>Betaproteobacteria</taxon>
        <taxon>Burkholderiales</taxon>
        <taxon>Burkholderiaceae</taxon>
        <taxon>Caballeronia</taxon>
    </lineage>
</organism>
<feature type="domain" description="Glycosyltransferase subfamily 4-like N-terminal" evidence="3">
    <location>
        <begin position="20"/>
        <end position="180"/>
    </location>
</feature>
<comment type="caution">
    <text evidence="4">The sequence shown here is derived from an EMBL/GenBank/DDBJ whole genome shotgun (WGS) entry which is preliminary data.</text>
</comment>
<dbReference type="PANTHER" id="PTHR46401:SF2">
    <property type="entry name" value="GLYCOSYLTRANSFERASE WBBK-RELATED"/>
    <property type="match status" value="1"/>
</dbReference>
<evidence type="ECO:0000313" key="5">
    <source>
        <dbReference type="Proteomes" id="UP001620514"/>
    </source>
</evidence>
<evidence type="ECO:0000259" key="3">
    <source>
        <dbReference type="Pfam" id="PF13439"/>
    </source>
</evidence>
<keyword evidence="1" id="KW-0808">Transferase</keyword>
<evidence type="ECO:0000313" key="4">
    <source>
        <dbReference type="EMBL" id="MFK4448202.1"/>
    </source>
</evidence>
<keyword evidence="5" id="KW-1185">Reference proteome</keyword>
<dbReference type="EMBL" id="JBIYDN010000045">
    <property type="protein sequence ID" value="MFK4448202.1"/>
    <property type="molecule type" value="Genomic_DNA"/>
</dbReference>
<gene>
    <name evidence="4" type="ORF">ABH943_008246</name>
</gene>
<protein>
    <submittedName>
        <fullName evidence="4">Glycosyltransferase-like protein/uncharacterized repeat protein (TIGR04042 family)</fullName>
    </submittedName>
</protein>
<name>A0ABW8MXV4_9BURK</name>
<proteinExistence type="predicted"/>
<dbReference type="Gene3D" id="3.40.50.2000">
    <property type="entry name" value="Glycogen Phosphorylase B"/>
    <property type="match status" value="2"/>
</dbReference>
<accession>A0ABW8MXV4</accession>
<dbReference type="Proteomes" id="UP001620514">
    <property type="component" value="Unassembled WGS sequence"/>
</dbReference>
<dbReference type="NCBIfam" id="TIGR04047">
    <property type="entry name" value="MSMEG_0565_glyc"/>
    <property type="match status" value="1"/>
</dbReference>
<dbReference type="InterPro" id="IPR023986">
    <property type="entry name" value="GlycosylTfrase_MSMEG0565"/>
</dbReference>
<feature type="domain" description="Glycosyl transferase family 1" evidence="2">
    <location>
        <begin position="190"/>
        <end position="351"/>
    </location>
</feature>
<dbReference type="InterPro" id="IPR028098">
    <property type="entry name" value="Glyco_trans_4-like_N"/>
</dbReference>
<dbReference type="CDD" id="cd03801">
    <property type="entry name" value="GT4_PimA-like"/>
    <property type="match status" value="1"/>
</dbReference>
<reference evidence="4 5" key="2">
    <citation type="submission" date="2024-11" db="EMBL/GenBank/DDBJ databases">
        <title>Using genomics to understand microbial adaptation to soil warming.</title>
        <authorList>
            <person name="Deangelis K.M. PhD."/>
        </authorList>
    </citation>
    <scope>NUCLEOTIDE SEQUENCE [LARGE SCALE GENOMIC DNA]</scope>
    <source>
        <strain evidence="4 5">GAS97</strain>
    </source>
</reference>
<evidence type="ECO:0000259" key="2">
    <source>
        <dbReference type="Pfam" id="PF00534"/>
    </source>
</evidence>
<dbReference type="Pfam" id="PF00534">
    <property type="entry name" value="Glycos_transf_1"/>
    <property type="match status" value="1"/>
</dbReference>
<dbReference type="InterPro" id="IPR023846">
    <property type="entry name" value="CHP04042_MSMEG0570"/>
</dbReference>
<dbReference type="NCBIfam" id="TIGR04042">
    <property type="entry name" value="MSMEG_0570_fam"/>
    <property type="match status" value="1"/>
</dbReference>